<proteinExistence type="predicted"/>
<sequence length="579" mass="63002">MLFSPTKSNCFLRLPLTAKAILQLLLVKSTARPATEKSNLSSSRTPLSFSNISSTKGSPYRKSSISWNGGRSLGLVPGFLLAGTWSIPLSGTGGPGSCPKSGGNDTGDSAPSVSLSWVPLKPDLILNPGKDWFLLIWPEPNSSVLNFLEMTRLERVLVGENRSLQYALESLGPEKPFLPILSVSEMKAESGLSPDSSSIGSRVRSSKVNDVVAPSVSMDSSDSSMDLTAEVEDPKAIVARNILPVVEGNRYPPIGPPSVIGVEEVSDWRMKYNLPADFIIRVPGFRDRVPSLVAKISETLEISPGQLNPPAWRTLIALHNLGDLQGLVIGVAEVLCSYSVSPLSVAEWRYYLRPRGKEPPVREVPKRERKRLPVFSGNWTEKFAFMRLPGFLPIWQLEGEMSGSKGDEVLAEYKKALEFLRSSKRLTVAATAPSSSKKKSKASGSYPSASYDWTTVLTNLNTKVFPSTPVLLASEEDSSVAIQSLQGDLLQVASQLFHLGERMVGAALTKAEMDALASHLREEKDVALAKDKEIKALRLKARNQEEAKRTGSNGECLSEESAKEQGRGAERSEGYCRDL</sequence>
<protein>
    <submittedName>
        <fullName evidence="2">Uncharacterized protein</fullName>
    </submittedName>
</protein>
<dbReference type="PANTHER" id="PTHR31099">
    <property type="entry name" value="OS06G0165300 PROTEIN"/>
    <property type="match status" value="1"/>
</dbReference>
<accession>A0ABQ7EB83</accession>
<feature type="region of interest" description="Disordered" evidence="1">
    <location>
        <begin position="35"/>
        <end position="58"/>
    </location>
</feature>
<dbReference type="Proteomes" id="UP000266723">
    <property type="component" value="Unassembled WGS sequence"/>
</dbReference>
<feature type="region of interest" description="Disordered" evidence="1">
    <location>
        <begin position="541"/>
        <end position="579"/>
    </location>
</feature>
<reference evidence="2 3" key="1">
    <citation type="journal article" date="2020" name="BMC Genomics">
        <title>Intraspecific diversification of the crop wild relative Brassica cretica Lam. using demographic model selection.</title>
        <authorList>
            <person name="Kioukis A."/>
            <person name="Michalopoulou V.A."/>
            <person name="Briers L."/>
            <person name="Pirintsos S."/>
            <person name="Studholme D.J."/>
            <person name="Pavlidis P."/>
            <person name="Sarris P.F."/>
        </authorList>
    </citation>
    <scope>NUCLEOTIDE SEQUENCE [LARGE SCALE GENOMIC DNA]</scope>
    <source>
        <strain evidence="3">cv. PFS-1207/04</strain>
    </source>
</reference>
<feature type="compositionally biased region" description="Basic and acidic residues" evidence="1">
    <location>
        <begin position="560"/>
        <end position="579"/>
    </location>
</feature>
<gene>
    <name evidence="2" type="ORF">DY000_02021216</name>
</gene>
<dbReference type="PANTHER" id="PTHR31099:SF24">
    <property type="entry name" value="AMINOTRANSFERASE-LIKE PLANT MOBILE DOMAIN-CONTAINING PROTEIN"/>
    <property type="match status" value="1"/>
</dbReference>
<organism evidence="2 3">
    <name type="scientific">Brassica cretica</name>
    <name type="common">Mustard</name>
    <dbReference type="NCBI Taxonomy" id="69181"/>
    <lineage>
        <taxon>Eukaryota</taxon>
        <taxon>Viridiplantae</taxon>
        <taxon>Streptophyta</taxon>
        <taxon>Embryophyta</taxon>
        <taxon>Tracheophyta</taxon>
        <taxon>Spermatophyta</taxon>
        <taxon>Magnoliopsida</taxon>
        <taxon>eudicotyledons</taxon>
        <taxon>Gunneridae</taxon>
        <taxon>Pentapetalae</taxon>
        <taxon>rosids</taxon>
        <taxon>malvids</taxon>
        <taxon>Brassicales</taxon>
        <taxon>Brassicaceae</taxon>
        <taxon>Brassiceae</taxon>
        <taxon>Brassica</taxon>
    </lineage>
</organism>
<comment type="caution">
    <text evidence="2">The sequence shown here is derived from an EMBL/GenBank/DDBJ whole genome shotgun (WGS) entry which is preliminary data.</text>
</comment>
<evidence type="ECO:0000313" key="3">
    <source>
        <dbReference type="Proteomes" id="UP000266723"/>
    </source>
</evidence>
<dbReference type="EMBL" id="QGKV02000299">
    <property type="protein sequence ID" value="KAF3594121.1"/>
    <property type="molecule type" value="Genomic_DNA"/>
</dbReference>
<name>A0ABQ7EB83_BRACR</name>
<evidence type="ECO:0000313" key="2">
    <source>
        <dbReference type="EMBL" id="KAF3594121.1"/>
    </source>
</evidence>
<keyword evidence="3" id="KW-1185">Reference proteome</keyword>
<evidence type="ECO:0000256" key="1">
    <source>
        <dbReference type="SAM" id="MobiDB-lite"/>
    </source>
</evidence>
<feature type="compositionally biased region" description="Polar residues" evidence="1">
    <location>
        <begin position="36"/>
        <end position="58"/>
    </location>
</feature>